<protein>
    <recommendedName>
        <fullName evidence="9">Glycosyltransferase RgtA/B/C/D-like domain-containing protein</fullName>
    </recommendedName>
</protein>
<evidence type="ECO:0000256" key="2">
    <source>
        <dbReference type="ARBA" id="ARBA00022475"/>
    </source>
</evidence>
<feature type="transmembrane region" description="Helical" evidence="8">
    <location>
        <begin position="141"/>
        <end position="159"/>
    </location>
</feature>
<accession>A0A371XIV3</accession>
<evidence type="ECO:0000256" key="3">
    <source>
        <dbReference type="ARBA" id="ARBA00022676"/>
    </source>
</evidence>
<keyword evidence="11" id="KW-1185">Reference proteome</keyword>
<dbReference type="Pfam" id="PF13231">
    <property type="entry name" value="PMT_2"/>
    <property type="match status" value="1"/>
</dbReference>
<evidence type="ECO:0000256" key="8">
    <source>
        <dbReference type="SAM" id="Phobius"/>
    </source>
</evidence>
<reference evidence="11" key="1">
    <citation type="submission" date="2018-08" db="EMBL/GenBank/DDBJ databases">
        <authorList>
            <person name="Im W.T."/>
        </authorList>
    </citation>
    <scope>NUCLEOTIDE SEQUENCE [LARGE SCALE GENOMIC DNA]</scope>
    <source>
        <strain evidence="11">LA-28</strain>
    </source>
</reference>
<gene>
    <name evidence="10" type="ORF">DY251_03465</name>
</gene>
<name>A0A371XIV3_9HYPH</name>
<comment type="caution">
    <text evidence="10">The sequence shown here is derived from an EMBL/GenBank/DDBJ whole genome shotgun (WGS) entry which is preliminary data.</text>
</comment>
<keyword evidence="6 8" id="KW-1133">Transmembrane helix</keyword>
<sequence>MCIRCVQCTNLMLGILDRLGRSQSAVFILLAVYFAANVVVRLNQPASLEYDEAHQLYLSQWLFPGIDSQPPFYNWLQYGVVHLFGSSLAALSVLKNIVLFCCYLTFGLTAAKMLKNQSLAAIATLGLLTIPTISYETQRDLTHTVAALFAASLFFYCFVRTVEKPNALNYALTGIAAGIGAISKYNFILFPIVTILAALPDREMRRRVFDPKIAISAVLGALVISPHAWWFIDNWSRATTKTVAKLTMDASSSWIVQVWQGLSSLTEALLGTAAPTLLLFLIIFGRDLPSAWRAQNQWTRLLERMFVGLVIALVLMVLFAGVSNVKSRWLIPFFFLLPLYLCLKVEASGVSIAQAPRRMAAIALAIMVAIPTTLYTRNTSIGAMEHYGKQHVPYGPAVQEILASSNVAPALIVTPDSYLPGNIRLHTPNVPVVAPAYPPSRAGYPFDADHPWLAIWRNIDGTPAPQPTAAFRQWVQIDPRLRDAEWQIGMIAPPYNYGKPGDVYSFSYAWIRPK</sequence>
<dbReference type="PANTHER" id="PTHR33908:SF11">
    <property type="entry name" value="MEMBRANE PROTEIN"/>
    <property type="match status" value="1"/>
</dbReference>
<comment type="subcellular location">
    <subcellularLocation>
        <location evidence="1">Cell membrane</location>
        <topology evidence="1">Multi-pass membrane protein</topology>
    </subcellularLocation>
</comment>
<feature type="transmembrane region" description="Helical" evidence="8">
    <location>
        <begin position="268"/>
        <end position="285"/>
    </location>
</feature>
<evidence type="ECO:0000256" key="6">
    <source>
        <dbReference type="ARBA" id="ARBA00022989"/>
    </source>
</evidence>
<evidence type="ECO:0000256" key="1">
    <source>
        <dbReference type="ARBA" id="ARBA00004651"/>
    </source>
</evidence>
<dbReference type="AlphaFoldDB" id="A0A371XIV3"/>
<feature type="transmembrane region" description="Helical" evidence="8">
    <location>
        <begin position="25"/>
        <end position="42"/>
    </location>
</feature>
<dbReference type="InterPro" id="IPR050297">
    <property type="entry name" value="LipidA_mod_glycosyltrf_83"/>
</dbReference>
<feature type="transmembrane region" description="Helical" evidence="8">
    <location>
        <begin position="359"/>
        <end position="376"/>
    </location>
</feature>
<keyword evidence="5 8" id="KW-0812">Transmembrane</keyword>
<dbReference type="GO" id="GO:0005886">
    <property type="term" value="C:plasma membrane"/>
    <property type="evidence" value="ECO:0007669"/>
    <property type="project" value="UniProtKB-SubCell"/>
</dbReference>
<dbReference type="PANTHER" id="PTHR33908">
    <property type="entry name" value="MANNOSYLTRANSFERASE YKCB-RELATED"/>
    <property type="match status" value="1"/>
</dbReference>
<evidence type="ECO:0000313" key="10">
    <source>
        <dbReference type="EMBL" id="RFC69155.1"/>
    </source>
</evidence>
<feature type="transmembrane region" description="Helical" evidence="8">
    <location>
        <begin position="329"/>
        <end position="347"/>
    </location>
</feature>
<feature type="transmembrane region" description="Helical" evidence="8">
    <location>
        <begin position="306"/>
        <end position="323"/>
    </location>
</feature>
<dbReference type="GO" id="GO:0009103">
    <property type="term" value="P:lipopolysaccharide biosynthetic process"/>
    <property type="evidence" value="ECO:0007669"/>
    <property type="project" value="UniProtKB-ARBA"/>
</dbReference>
<evidence type="ECO:0000259" key="9">
    <source>
        <dbReference type="Pfam" id="PF13231"/>
    </source>
</evidence>
<evidence type="ECO:0000256" key="7">
    <source>
        <dbReference type="ARBA" id="ARBA00023136"/>
    </source>
</evidence>
<evidence type="ECO:0000256" key="4">
    <source>
        <dbReference type="ARBA" id="ARBA00022679"/>
    </source>
</evidence>
<feature type="transmembrane region" description="Helical" evidence="8">
    <location>
        <begin position="80"/>
        <end position="106"/>
    </location>
</feature>
<dbReference type="Proteomes" id="UP000262379">
    <property type="component" value="Unassembled WGS sequence"/>
</dbReference>
<dbReference type="InterPro" id="IPR038731">
    <property type="entry name" value="RgtA/B/C-like"/>
</dbReference>
<organism evidence="10 11">
    <name type="scientific">Mesorhizobium denitrificans</name>
    <dbReference type="NCBI Taxonomy" id="2294114"/>
    <lineage>
        <taxon>Bacteria</taxon>
        <taxon>Pseudomonadati</taxon>
        <taxon>Pseudomonadota</taxon>
        <taxon>Alphaproteobacteria</taxon>
        <taxon>Hyphomicrobiales</taxon>
        <taxon>Phyllobacteriaceae</taxon>
        <taxon>Mesorhizobium</taxon>
    </lineage>
</organism>
<evidence type="ECO:0000256" key="5">
    <source>
        <dbReference type="ARBA" id="ARBA00022692"/>
    </source>
</evidence>
<feature type="transmembrane region" description="Helical" evidence="8">
    <location>
        <begin position="171"/>
        <end position="193"/>
    </location>
</feature>
<proteinExistence type="predicted"/>
<dbReference type="EMBL" id="QURN01000002">
    <property type="protein sequence ID" value="RFC69155.1"/>
    <property type="molecule type" value="Genomic_DNA"/>
</dbReference>
<keyword evidence="2" id="KW-1003">Cell membrane</keyword>
<dbReference type="GO" id="GO:0016763">
    <property type="term" value="F:pentosyltransferase activity"/>
    <property type="evidence" value="ECO:0007669"/>
    <property type="project" value="TreeGrafter"/>
</dbReference>
<keyword evidence="3" id="KW-0328">Glycosyltransferase</keyword>
<keyword evidence="4" id="KW-0808">Transferase</keyword>
<keyword evidence="7 8" id="KW-0472">Membrane</keyword>
<feature type="transmembrane region" description="Helical" evidence="8">
    <location>
        <begin position="213"/>
        <end position="231"/>
    </location>
</feature>
<feature type="domain" description="Glycosyltransferase RgtA/B/C/D-like" evidence="9">
    <location>
        <begin position="69"/>
        <end position="230"/>
    </location>
</feature>
<evidence type="ECO:0000313" key="11">
    <source>
        <dbReference type="Proteomes" id="UP000262379"/>
    </source>
</evidence>